<dbReference type="EMBL" id="CAJJDO010000054">
    <property type="protein sequence ID" value="CAD8170925.1"/>
    <property type="molecule type" value="Genomic_DNA"/>
</dbReference>
<gene>
    <name evidence="1" type="ORF">PPENT_87.1.T0540024</name>
</gene>
<evidence type="ECO:0000313" key="1">
    <source>
        <dbReference type="EMBL" id="CAD8170925.1"/>
    </source>
</evidence>
<dbReference type="OrthoDB" id="312217at2759"/>
<accession>A0A8S1V212</accession>
<proteinExistence type="predicted"/>
<dbReference type="Proteomes" id="UP000689195">
    <property type="component" value="Unassembled WGS sequence"/>
</dbReference>
<comment type="caution">
    <text evidence="1">The sequence shown here is derived from an EMBL/GenBank/DDBJ whole genome shotgun (WGS) entry which is preliminary data.</text>
</comment>
<sequence length="231" mass="27172">MYQIKVGNINKDFEVGNMNKDEIHQILAKYAFKCEICFTEESEQQIKNEVRLVAAKVTSQQPIRKSYIVVCPDHFQNIEDALEKFLSISKIKYSVQQIDIKKAKLVTIPDINLREAIQSIQNNYCCRILKLRLSKTDTQIQMLNSDNLEQTIENAFEQKKKVLETTQKKFKYYVENQDKMSMRQKFLIYHYYLRLQRKSKLPQINLTLKDDQEVGTLSMSVSIPFPDLESD</sequence>
<name>A0A8S1V212_9CILI</name>
<reference evidence="1" key="1">
    <citation type="submission" date="2021-01" db="EMBL/GenBank/DDBJ databases">
        <authorList>
            <consortium name="Genoscope - CEA"/>
            <person name="William W."/>
        </authorList>
    </citation>
    <scope>NUCLEOTIDE SEQUENCE</scope>
</reference>
<dbReference type="AlphaFoldDB" id="A0A8S1V212"/>
<keyword evidence="2" id="KW-1185">Reference proteome</keyword>
<evidence type="ECO:0000313" key="2">
    <source>
        <dbReference type="Proteomes" id="UP000689195"/>
    </source>
</evidence>
<organism evidence="1 2">
    <name type="scientific">Paramecium pentaurelia</name>
    <dbReference type="NCBI Taxonomy" id="43138"/>
    <lineage>
        <taxon>Eukaryota</taxon>
        <taxon>Sar</taxon>
        <taxon>Alveolata</taxon>
        <taxon>Ciliophora</taxon>
        <taxon>Intramacronucleata</taxon>
        <taxon>Oligohymenophorea</taxon>
        <taxon>Peniculida</taxon>
        <taxon>Parameciidae</taxon>
        <taxon>Paramecium</taxon>
    </lineage>
</organism>
<protein>
    <submittedName>
        <fullName evidence="1">Uncharacterized protein</fullName>
    </submittedName>
</protein>